<dbReference type="EMBL" id="NAFL01000279">
    <property type="protein sequence ID" value="OSJ25826.1"/>
    <property type="molecule type" value="Genomic_DNA"/>
</dbReference>
<sequence length="344" mass="36178">MSRPVSPNRGRDGKAVSLNRIPEMHHLTFRLRALAAVALGFLAVASVQPARSDEIRIGYQKSSTLTAILKTNGGLEKALAPLGVTISWHEFTSGLPLLEAINIGSIDFGADVADTVPIFAQAAGAKLAYVAEEAASPAAQAIVVPQSSTIKTIAELKGKKIAVTKGAGSHYLLLAALAKSGLNFKDITPAYLTPADGRAAFVSNNVDAWVAWDPFLTSALHQTKGSILTDGSNGLASYKRYYLASAAYADKHAEVLDVIFAKLSVTGKWVKAQPKDAATLLAGLWGIDAATVEEANSHRSYQVGAVTGPGLSEQQRIADAFHAEGLIPVKIDTTAIKIWAPKGS</sequence>
<gene>
    <name evidence="8" type="ORF">BSZ19_38115</name>
</gene>
<feature type="domain" description="Solute-binding protein family 3/N-terminal" evidence="7">
    <location>
        <begin position="54"/>
        <end position="273"/>
    </location>
</feature>
<dbReference type="AlphaFoldDB" id="A0A1Y2JD92"/>
<evidence type="ECO:0000256" key="3">
    <source>
        <dbReference type="ARBA" id="ARBA00022448"/>
    </source>
</evidence>
<evidence type="ECO:0000256" key="5">
    <source>
        <dbReference type="ARBA" id="ARBA00055538"/>
    </source>
</evidence>
<dbReference type="GO" id="GO:0042626">
    <property type="term" value="F:ATPase-coupled transmembrane transporter activity"/>
    <property type="evidence" value="ECO:0007669"/>
    <property type="project" value="InterPro"/>
</dbReference>
<evidence type="ECO:0000256" key="6">
    <source>
        <dbReference type="ARBA" id="ARBA00070228"/>
    </source>
</evidence>
<dbReference type="InterPro" id="IPR010067">
    <property type="entry name" value="ABC_SsuA_sub-bd"/>
</dbReference>
<comment type="similarity">
    <text evidence="2">Belongs to the bacterial solute-binding protein SsuA/TauA family.</text>
</comment>
<dbReference type="NCBIfam" id="TIGR01728">
    <property type="entry name" value="SsuA_fam"/>
    <property type="match status" value="1"/>
</dbReference>
<comment type="caution">
    <text evidence="8">The sequence shown here is derived from an EMBL/GenBank/DDBJ whole genome shotgun (WGS) entry which is preliminary data.</text>
</comment>
<dbReference type="Gene3D" id="3.40.190.10">
    <property type="entry name" value="Periplasmic binding protein-like II"/>
    <property type="match status" value="2"/>
</dbReference>
<dbReference type="Proteomes" id="UP000193335">
    <property type="component" value="Unassembled WGS sequence"/>
</dbReference>
<protein>
    <recommendedName>
        <fullName evidence="6">Putative aliphatic sulfonates-binding protein</fullName>
    </recommendedName>
</protein>
<comment type="function">
    <text evidence="5">Part of a binding-protein-dependent transport system for aliphatic sulfonates. Putative binding protein.</text>
</comment>
<organism evidence="8 9">
    <name type="scientific">Bradyrhizobium japonicum</name>
    <dbReference type="NCBI Taxonomy" id="375"/>
    <lineage>
        <taxon>Bacteria</taxon>
        <taxon>Pseudomonadati</taxon>
        <taxon>Pseudomonadota</taxon>
        <taxon>Alphaproteobacteria</taxon>
        <taxon>Hyphomicrobiales</taxon>
        <taxon>Nitrobacteraceae</taxon>
        <taxon>Bradyrhizobium</taxon>
    </lineage>
</organism>
<comment type="subcellular location">
    <subcellularLocation>
        <location evidence="1">Periplasm</location>
    </subcellularLocation>
</comment>
<proteinExistence type="inferred from homology"/>
<dbReference type="GO" id="GO:0016020">
    <property type="term" value="C:membrane"/>
    <property type="evidence" value="ECO:0007669"/>
    <property type="project" value="InterPro"/>
</dbReference>
<dbReference type="SMART" id="SM00062">
    <property type="entry name" value="PBPb"/>
    <property type="match status" value="1"/>
</dbReference>
<keyword evidence="3" id="KW-0813">Transport</keyword>
<dbReference type="InterPro" id="IPR001638">
    <property type="entry name" value="Solute-binding_3/MltF_N"/>
</dbReference>
<evidence type="ECO:0000256" key="1">
    <source>
        <dbReference type="ARBA" id="ARBA00004418"/>
    </source>
</evidence>
<dbReference type="PANTHER" id="PTHR30024">
    <property type="entry name" value="ALIPHATIC SULFONATES-BINDING PROTEIN-RELATED"/>
    <property type="match status" value="1"/>
</dbReference>
<dbReference type="Pfam" id="PF09084">
    <property type="entry name" value="NMT1"/>
    <property type="match status" value="1"/>
</dbReference>
<evidence type="ECO:0000313" key="9">
    <source>
        <dbReference type="Proteomes" id="UP000193335"/>
    </source>
</evidence>
<accession>A0A1Y2JD92</accession>
<dbReference type="FunFam" id="3.40.190.10:FF:000050">
    <property type="entry name" value="Sulfonate ABC transporter substrate-binding protein"/>
    <property type="match status" value="1"/>
</dbReference>
<dbReference type="InterPro" id="IPR015168">
    <property type="entry name" value="SsuA/THI5"/>
</dbReference>
<reference evidence="8 9" key="1">
    <citation type="submission" date="2017-03" db="EMBL/GenBank/DDBJ databases">
        <title>Whole genome sequences of fourteen strains of Bradyrhizobium canariense and one strain of Bradyrhizobium japonicum isolated from Lupinus (Papilionoideae: Genisteae) species in Algeria.</title>
        <authorList>
            <person name="Crovadore J."/>
            <person name="Chekireb D."/>
            <person name="Brachmann A."/>
            <person name="Chablais R."/>
            <person name="Cochard B."/>
            <person name="Lefort F."/>
        </authorList>
    </citation>
    <scope>NUCLEOTIDE SEQUENCE [LARGE SCALE GENOMIC DNA]</scope>
    <source>
        <strain evidence="8 9">UBMA197</strain>
    </source>
</reference>
<evidence type="ECO:0000259" key="7">
    <source>
        <dbReference type="SMART" id="SM00062"/>
    </source>
</evidence>
<name>A0A1Y2JD92_BRAJP</name>
<dbReference type="GO" id="GO:0042597">
    <property type="term" value="C:periplasmic space"/>
    <property type="evidence" value="ECO:0007669"/>
    <property type="project" value="UniProtKB-SubCell"/>
</dbReference>
<evidence type="ECO:0000256" key="2">
    <source>
        <dbReference type="ARBA" id="ARBA00010742"/>
    </source>
</evidence>
<evidence type="ECO:0000256" key="4">
    <source>
        <dbReference type="ARBA" id="ARBA00022729"/>
    </source>
</evidence>
<dbReference type="SUPFAM" id="SSF53850">
    <property type="entry name" value="Periplasmic binding protein-like II"/>
    <property type="match status" value="1"/>
</dbReference>
<evidence type="ECO:0000313" key="8">
    <source>
        <dbReference type="EMBL" id="OSJ25826.1"/>
    </source>
</evidence>
<keyword evidence="4" id="KW-0732">Signal</keyword>
<dbReference type="PANTHER" id="PTHR30024:SF42">
    <property type="entry name" value="ALIPHATIC SULFONATES-BINDING PROTEIN-RELATED"/>
    <property type="match status" value="1"/>
</dbReference>